<organism evidence="2 3">
    <name type="scientific">Chryseobacterium paridis</name>
    <dbReference type="NCBI Taxonomy" id="2800328"/>
    <lineage>
        <taxon>Bacteria</taxon>
        <taxon>Pseudomonadati</taxon>
        <taxon>Bacteroidota</taxon>
        <taxon>Flavobacteriia</taxon>
        <taxon>Flavobacteriales</taxon>
        <taxon>Weeksellaceae</taxon>
        <taxon>Chryseobacterium group</taxon>
        <taxon>Chryseobacterium</taxon>
    </lineage>
</organism>
<evidence type="ECO:0008006" key="4">
    <source>
        <dbReference type="Google" id="ProtNLM"/>
    </source>
</evidence>
<name>A0ABS1G0P9_9FLAO</name>
<sequence length="83" mass="8033">MKIKIFQKQLSREALRKVLAGGEGCTNVSARGEECLYPLVCGPYGCELSGNNGGGTGGGSTGGGGTGGGTGGGIGGPDPEQTT</sequence>
<dbReference type="Proteomes" id="UP000628669">
    <property type="component" value="Unassembled WGS sequence"/>
</dbReference>
<evidence type="ECO:0000313" key="2">
    <source>
        <dbReference type="EMBL" id="MBK1898068.1"/>
    </source>
</evidence>
<feature type="compositionally biased region" description="Gly residues" evidence="1">
    <location>
        <begin position="52"/>
        <end position="76"/>
    </location>
</feature>
<proteinExistence type="predicted"/>
<comment type="caution">
    <text evidence="2">The sequence shown here is derived from an EMBL/GenBank/DDBJ whole genome shotgun (WGS) entry which is preliminary data.</text>
</comment>
<accession>A0ABS1G0P9</accession>
<protein>
    <recommendedName>
        <fullName evidence="4">Bacteriocin</fullName>
    </recommendedName>
</protein>
<reference evidence="3" key="1">
    <citation type="submission" date="2021-01" db="EMBL/GenBank/DDBJ databases">
        <title>Genome public.</title>
        <authorList>
            <person name="Liu C."/>
            <person name="Sun Q."/>
        </authorList>
    </citation>
    <scope>NUCLEOTIDE SEQUENCE [LARGE SCALE GENOMIC DNA]</scope>
    <source>
        <strain evidence="3">YIM B02567</strain>
    </source>
</reference>
<dbReference type="EMBL" id="JAENHK010000010">
    <property type="protein sequence ID" value="MBK1898068.1"/>
    <property type="molecule type" value="Genomic_DNA"/>
</dbReference>
<feature type="region of interest" description="Disordered" evidence="1">
    <location>
        <begin position="52"/>
        <end position="83"/>
    </location>
</feature>
<dbReference type="RefSeq" id="WP_200248710.1">
    <property type="nucleotide sequence ID" value="NZ_JAENHK010000010.1"/>
</dbReference>
<evidence type="ECO:0000256" key="1">
    <source>
        <dbReference type="SAM" id="MobiDB-lite"/>
    </source>
</evidence>
<gene>
    <name evidence="2" type="ORF">JHL15_20045</name>
</gene>
<keyword evidence="3" id="KW-1185">Reference proteome</keyword>
<evidence type="ECO:0000313" key="3">
    <source>
        <dbReference type="Proteomes" id="UP000628669"/>
    </source>
</evidence>